<keyword evidence="2" id="KW-1185">Reference proteome</keyword>
<reference evidence="1 2" key="1">
    <citation type="submission" date="2018-10" db="EMBL/GenBank/DDBJ databases">
        <title>Sequencing the genomes of 1000 actinobacteria strains.</title>
        <authorList>
            <person name="Klenk H.-P."/>
        </authorList>
    </citation>
    <scope>NUCLEOTIDE SEQUENCE [LARGE SCALE GENOMIC DNA]</scope>
    <source>
        <strain evidence="1 2">DSM 43800</strain>
    </source>
</reference>
<protein>
    <recommendedName>
        <fullName evidence="3">Pentapeptide repeat protein</fullName>
    </recommendedName>
</protein>
<dbReference type="Proteomes" id="UP000282084">
    <property type="component" value="Unassembled WGS sequence"/>
</dbReference>
<gene>
    <name evidence="1" type="ORF">C8E97_4846</name>
</gene>
<organism evidence="1 2">
    <name type="scientific">Saccharothrix australiensis</name>
    <dbReference type="NCBI Taxonomy" id="2072"/>
    <lineage>
        <taxon>Bacteria</taxon>
        <taxon>Bacillati</taxon>
        <taxon>Actinomycetota</taxon>
        <taxon>Actinomycetes</taxon>
        <taxon>Pseudonocardiales</taxon>
        <taxon>Pseudonocardiaceae</taxon>
        <taxon>Saccharothrix</taxon>
    </lineage>
</organism>
<evidence type="ECO:0000313" key="2">
    <source>
        <dbReference type="Proteomes" id="UP000282084"/>
    </source>
</evidence>
<dbReference type="OrthoDB" id="3664249at2"/>
<dbReference type="EMBL" id="RBXO01000001">
    <property type="protein sequence ID" value="RKT56157.1"/>
    <property type="molecule type" value="Genomic_DNA"/>
</dbReference>
<dbReference type="RefSeq" id="WP_121007765.1">
    <property type="nucleotide sequence ID" value="NZ_RBXO01000001.1"/>
</dbReference>
<accession>A0A495W529</accession>
<evidence type="ECO:0000313" key="1">
    <source>
        <dbReference type="EMBL" id="RKT56157.1"/>
    </source>
</evidence>
<name>A0A495W529_9PSEU</name>
<dbReference type="AlphaFoldDB" id="A0A495W529"/>
<evidence type="ECO:0008006" key="3">
    <source>
        <dbReference type="Google" id="ProtNLM"/>
    </source>
</evidence>
<comment type="caution">
    <text evidence="1">The sequence shown here is derived from an EMBL/GenBank/DDBJ whole genome shotgun (WGS) entry which is preliminary data.</text>
</comment>
<proteinExistence type="predicted"/>
<sequence length="533" mass="55509">MTTGELPAAELVGGGRAGTAVEVVDAHVTGVFELPDAPPRALRFTRCRFDRPPVLREAAVRSLEFEDCELPGLDARRLRCRGDLVLTGSSVHGAVELGDAVVGGEVSLRDSRIATLRAHRLSVGGDLHLAGAVLDGADGVALDGRGMRVGGGVLGEDDVRIGVTATGAVVLVDARVGGGVSLRQARLADLLADRARLTGDVDLTEARLRSLALVGAAVGGSLVLGAAEVEEDPVALDRVRVAGDVHLAFALIRSGVRLADARVGGDLRAGRAELRGLSGARVRVVGDVDLAQCRADGGVRLVGLDAGGRVDLSGAALHDDGGVALDLRDARLGDGLLLADLAAEGAVVLSGAAVRGRVDLRGAHLAGRVVALDAARLVAGELRLTVEDAPAGRVDLRFARCSSLRDNRFLWHAAGGVELAGFAYLGLEPRPEDVSAVRRRLALLRGACRRFTPDAYDRLAAVLRSGGQEVAADAVLVEKQRLRYAERARAVGWAGPVVTAWSLLMRCLTGYGYRLWRGLSVLALVCLTACLLG</sequence>